<reference evidence="2 3" key="1">
    <citation type="submission" date="2020-02" db="EMBL/GenBank/DDBJ databases">
        <title>Draft genome sequence of Haematococcus lacustris strain NIES-144.</title>
        <authorList>
            <person name="Morimoto D."/>
            <person name="Nakagawa S."/>
            <person name="Yoshida T."/>
            <person name="Sawayama S."/>
        </authorList>
    </citation>
    <scope>NUCLEOTIDE SEQUENCE [LARGE SCALE GENOMIC DNA]</scope>
    <source>
        <strain evidence="2 3">NIES-144</strain>
    </source>
</reference>
<dbReference type="Proteomes" id="UP000485058">
    <property type="component" value="Unassembled WGS sequence"/>
</dbReference>
<feature type="transmembrane region" description="Helical" evidence="1">
    <location>
        <begin position="12"/>
        <end position="38"/>
    </location>
</feature>
<feature type="transmembrane region" description="Helical" evidence="1">
    <location>
        <begin position="124"/>
        <end position="142"/>
    </location>
</feature>
<keyword evidence="3" id="KW-1185">Reference proteome</keyword>
<name>A0A699ZN54_HAELA</name>
<keyword evidence="1" id="KW-1133">Transmembrane helix</keyword>
<protein>
    <submittedName>
        <fullName evidence="2">Uncharacterized protein</fullName>
    </submittedName>
</protein>
<comment type="caution">
    <text evidence="2">The sequence shown here is derived from an EMBL/GenBank/DDBJ whole genome shotgun (WGS) entry which is preliminary data.</text>
</comment>
<feature type="transmembrane region" description="Helical" evidence="1">
    <location>
        <begin position="97"/>
        <end position="118"/>
    </location>
</feature>
<gene>
    <name evidence="2" type="ORF">HaLaN_22017</name>
</gene>
<feature type="transmembrane region" description="Helical" evidence="1">
    <location>
        <begin position="58"/>
        <end position="76"/>
    </location>
</feature>
<organism evidence="2 3">
    <name type="scientific">Haematococcus lacustris</name>
    <name type="common">Green alga</name>
    <name type="synonym">Haematococcus pluvialis</name>
    <dbReference type="NCBI Taxonomy" id="44745"/>
    <lineage>
        <taxon>Eukaryota</taxon>
        <taxon>Viridiplantae</taxon>
        <taxon>Chlorophyta</taxon>
        <taxon>core chlorophytes</taxon>
        <taxon>Chlorophyceae</taxon>
        <taxon>CS clade</taxon>
        <taxon>Chlamydomonadales</taxon>
        <taxon>Haematococcaceae</taxon>
        <taxon>Haematococcus</taxon>
    </lineage>
</organism>
<proteinExistence type="predicted"/>
<keyword evidence="1" id="KW-0472">Membrane</keyword>
<feature type="transmembrane region" description="Helical" evidence="1">
    <location>
        <begin position="195"/>
        <end position="214"/>
    </location>
</feature>
<feature type="transmembrane region" description="Helical" evidence="1">
    <location>
        <begin position="279"/>
        <end position="299"/>
    </location>
</feature>
<evidence type="ECO:0000313" key="2">
    <source>
        <dbReference type="EMBL" id="GFH24257.1"/>
    </source>
</evidence>
<sequence length="391" mass="39736">MEAVGGGTQEAVVVGRLAASLLGLLSIGALGGCALTLMKPDMVFEMLTGAVIPDQETFGLLLCAAATLAPIATALMQLCRLSDYHLAGSQLGMQLSYACLMWGLTNTASVASAVWQAAGVTDVMAGWFAACALTALTAAHILRRALVTSQQVTVVSADGALVQARPHLAKRLFVGIKSSLVAVLSFFVPRTLPSALFAFASLACFGVGLAVALPDLQDQVLGGRWLASVAQLTDTTPEAMPAAFAARLLVAGWYAASTLFYSLKELADKRLMSSPAARMLSAALGLMACTNAGLLLLGIKDLVVPLTPGWLASSLTMLATGTLASQGAAVVPGMGVVMGPGMGDVTAASVAGLGSADAAHGVSHAPLRCDPGTAAAQLKNTLQQLVVSLVC</sequence>
<accession>A0A699ZN54</accession>
<keyword evidence="1" id="KW-0812">Transmembrane</keyword>
<dbReference type="AlphaFoldDB" id="A0A699ZN54"/>
<feature type="transmembrane region" description="Helical" evidence="1">
    <location>
        <begin position="311"/>
        <end position="331"/>
    </location>
</feature>
<evidence type="ECO:0000256" key="1">
    <source>
        <dbReference type="SAM" id="Phobius"/>
    </source>
</evidence>
<evidence type="ECO:0000313" key="3">
    <source>
        <dbReference type="Proteomes" id="UP000485058"/>
    </source>
</evidence>
<dbReference type="EMBL" id="BLLF01002484">
    <property type="protein sequence ID" value="GFH24257.1"/>
    <property type="molecule type" value="Genomic_DNA"/>
</dbReference>